<dbReference type="AlphaFoldDB" id="A0A0N4V9Z6"/>
<keyword evidence="1" id="KW-0812">Transmembrane</keyword>
<keyword evidence="3" id="KW-1185">Reference proteome</keyword>
<accession>A0A0N4V9Z6</accession>
<name>A0A0N4V9Z6_ENTVE</name>
<evidence type="ECO:0000313" key="4">
    <source>
        <dbReference type="WBParaSite" id="EVEC_0000727501-mRNA-1"/>
    </source>
</evidence>
<dbReference type="EMBL" id="UXUI01008653">
    <property type="protein sequence ID" value="VDD92045.1"/>
    <property type="molecule type" value="Genomic_DNA"/>
</dbReference>
<proteinExistence type="predicted"/>
<dbReference type="WBParaSite" id="EVEC_0000727501-mRNA-1">
    <property type="protein sequence ID" value="EVEC_0000727501-mRNA-1"/>
    <property type="gene ID" value="EVEC_0000727501"/>
</dbReference>
<evidence type="ECO:0000313" key="2">
    <source>
        <dbReference type="EMBL" id="VDD92045.1"/>
    </source>
</evidence>
<reference evidence="2 3" key="2">
    <citation type="submission" date="2018-10" db="EMBL/GenBank/DDBJ databases">
        <authorList>
            <consortium name="Pathogen Informatics"/>
        </authorList>
    </citation>
    <scope>NUCLEOTIDE SEQUENCE [LARGE SCALE GENOMIC DNA]</scope>
</reference>
<evidence type="ECO:0000313" key="3">
    <source>
        <dbReference type="Proteomes" id="UP000274131"/>
    </source>
</evidence>
<sequence>MPQKNSEVQVLIVDYIPTMIGLMIFVHRIMAADCDVLELLLESGCSEGKQLKPASLTTGNRLIFRAMYRSSKLVRVFCINLLQTQRNLLSIRKIHTGTAPYLLEKSEKL</sequence>
<evidence type="ECO:0000256" key="1">
    <source>
        <dbReference type="SAM" id="Phobius"/>
    </source>
</evidence>
<keyword evidence="1" id="KW-0472">Membrane</keyword>
<feature type="transmembrane region" description="Helical" evidence="1">
    <location>
        <begin position="12"/>
        <end position="30"/>
    </location>
</feature>
<protein>
    <submittedName>
        <fullName evidence="4">ANK_REP_REGION domain-containing protein</fullName>
    </submittedName>
</protein>
<gene>
    <name evidence="2" type="ORF">EVEC_LOCUS6796</name>
</gene>
<keyword evidence="1" id="KW-1133">Transmembrane helix</keyword>
<organism evidence="4">
    <name type="scientific">Enterobius vermicularis</name>
    <name type="common">Human pinworm</name>
    <dbReference type="NCBI Taxonomy" id="51028"/>
    <lineage>
        <taxon>Eukaryota</taxon>
        <taxon>Metazoa</taxon>
        <taxon>Ecdysozoa</taxon>
        <taxon>Nematoda</taxon>
        <taxon>Chromadorea</taxon>
        <taxon>Rhabditida</taxon>
        <taxon>Spirurina</taxon>
        <taxon>Oxyuridomorpha</taxon>
        <taxon>Oxyuroidea</taxon>
        <taxon>Oxyuridae</taxon>
        <taxon>Enterobius</taxon>
    </lineage>
</organism>
<dbReference type="Proteomes" id="UP000274131">
    <property type="component" value="Unassembled WGS sequence"/>
</dbReference>
<reference evidence="4" key="1">
    <citation type="submission" date="2017-02" db="UniProtKB">
        <authorList>
            <consortium name="WormBaseParasite"/>
        </authorList>
    </citation>
    <scope>IDENTIFICATION</scope>
</reference>